<evidence type="ECO:0000256" key="1">
    <source>
        <dbReference type="SAM" id="SignalP"/>
    </source>
</evidence>
<feature type="chain" id="PRO_5046604301" evidence="1">
    <location>
        <begin position="31"/>
        <end position="284"/>
    </location>
</feature>
<feature type="signal peptide" evidence="1">
    <location>
        <begin position="1"/>
        <end position="30"/>
    </location>
</feature>
<proteinExistence type="predicted"/>
<name>A0ABY5K981_9CELL</name>
<organism evidence="2 3">
    <name type="scientific">Cellulomonas wangsupingiae</name>
    <dbReference type="NCBI Taxonomy" id="2968085"/>
    <lineage>
        <taxon>Bacteria</taxon>
        <taxon>Bacillati</taxon>
        <taxon>Actinomycetota</taxon>
        <taxon>Actinomycetes</taxon>
        <taxon>Micrococcales</taxon>
        <taxon>Cellulomonadaceae</taxon>
        <taxon>Cellulomonas</taxon>
    </lineage>
</organism>
<dbReference type="PROSITE" id="PS51257">
    <property type="entry name" value="PROKAR_LIPOPROTEIN"/>
    <property type="match status" value="1"/>
</dbReference>
<accession>A0ABY5K981</accession>
<keyword evidence="3" id="KW-1185">Reference proteome</keyword>
<protein>
    <submittedName>
        <fullName evidence="2">Uncharacterized protein</fullName>
    </submittedName>
</protein>
<dbReference type="Proteomes" id="UP001317322">
    <property type="component" value="Chromosome"/>
</dbReference>
<reference evidence="2 3" key="1">
    <citation type="submission" date="2022-07" db="EMBL/GenBank/DDBJ databases">
        <title>Novel species in genus cellulomonas.</title>
        <authorList>
            <person name="Ye L."/>
        </authorList>
    </citation>
    <scope>NUCLEOTIDE SEQUENCE [LARGE SCALE GENOMIC DNA]</scope>
    <source>
        <strain evidence="3">zg-Y908</strain>
    </source>
</reference>
<dbReference type="EMBL" id="CP101989">
    <property type="protein sequence ID" value="UUI66318.1"/>
    <property type="molecule type" value="Genomic_DNA"/>
</dbReference>
<sequence>MSRTGFFSRLSAVGLVVLTTVLGAVTPASGATGCQVDANVGRDPSKPAIAVFRSGTWYVRGSLTSGAADLCFVFGQAGDQPVVGDWDGDGQPTPGVFRPSTGTWYLSNSTFAQSGADIVLGYGSPGDVAFTGDWDNNGTDTVGIYRPSNRGFYLRNANTSGKADGTFYWGLPGDVPQYQGPGVLTLFRPSSSTWYFLEPLDVNNPGAVRTQVWGQPGDVPLAGPWGMGSCGVMHCFIGSPSAGIYRPSTGEWHLAWYEAGETNWVLQFGDPTDVRVGFPAWEGR</sequence>
<dbReference type="RefSeq" id="WP_227564507.1">
    <property type="nucleotide sequence ID" value="NZ_CP101989.1"/>
</dbReference>
<keyword evidence="1" id="KW-0732">Signal</keyword>
<evidence type="ECO:0000313" key="3">
    <source>
        <dbReference type="Proteomes" id="UP001317322"/>
    </source>
</evidence>
<evidence type="ECO:0000313" key="2">
    <source>
        <dbReference type="EMBL" id="UUI66318.1"/>
    </source>
</evidence>
<gene>
    <name evidence="2" type="ORF">NP075_06280</name>
</gene>